<sequence precursor="true">MSVQLLRKLSWILPLACACVCCVAKEPTPSDVNATEAYSTIIPGSAVSFEMVPIAGGEFQIGSPASEPGHQDDESPQVTIRVKPFWMGKHEVTWAEYHLFMELCNIFERFNDAGIRQVTSDNQIDAVTAPSKLYEPSFTYDSGDDPQQPAVSMTQYAAKQYTKWLSLLTGTFYRLPTEAEWEYACRAGTASAFSFGDDPNLLTEYAWYYENAEDDYATSRVGLHEPNSWGLYNMHGNVSEWVLDQYDPEHYAKFAGRTVDAGDFINWPTKLFPLVLRGGSWSTESAAECRSAARRQSGDEEEWKSNDPNTPKSPWWFASDYGQTVGFRIVRPVVPPPRAEWEKYWEADLEQIVKHVDRRIDKEGRGERGLVDPQLPEAIKQQEQAR</sequence>
<organism evidence="4 5">
    <name type="scientific">Adhaeretor mobilis</name>
    <dbReference type="NCBI Taxonomy" id="1930276"/>
    <lineage>
        <taxon>Bacteria</taxon>
        <taxon>Pseudomonadati</taxon>
        <taxon>Planctomycetota</taxon>
        <taxon>Planctomycetia</taxon>
        <taxon>Pirellulales</taxon>
        <taxon>Lacipirellulaceae</taxon>
        <taxon>Adhaeretor</taxon>
    </lineage>
</organism>
<dbReference type="GO" id="GO:0120147">
    <property type="term" value="F:formylglycine-generating oxidase activity"/>
    <property type="evidence" value="ECO:0007669"/>
    <property type="project" value="TreeGrafter"/>
</dbReference>
<dbReference type="PANTHER" id="PTHR23150">
    <property type="entry name" value="SULFATASE MODIFYING FACTOR 1, 2"/>
    <property type="match status" value="1"/>
</dbReference>
<feature type="domain" description="Sulfatase-modifying factor enzyme-like" evidence="3">
    <location>
        <begin position="50"/>
        <end position="297"/>
    </location>
</feature>
<dbReference type="GO" id="GO:0004674">
    <property type="term" value="F:protein serine/threonine kinase activity"/>
    <property type="evidence" value="ECO:0007669"/>
    <property type="project" value="UniProtKB-EC"/>
</dbReference>
<feature type="region of interest" description="Disordered" evidence="1">
    <location>
        <begin position="291"/>
        <end position="315"/>
    </location>
</feature>
<feature type="chain" id="PRO_5021770339" evidence="2">
    <location>
        <begin position="25"/>
        <end position="386"/>
    </location>
</feature>
<dbReference type="KEGG" id="amob:HG15A2_24590"/>
<accession>A0A517MWI0</accession>
<keyword evidence="4" id="KW-0808">Transferase</keyword>
<dbReference type="InterPro" id="IPR051043">
    <property type="entry name" value="Sulfatase_Mod_Factor_Kinase"/>
</dbReference>
<dbReference type="InterPro" id="IPR016187">
    <property type="entry name" value="CTDL_fold"/>
</dbReference>
<dbReference type="EC" id="2.7.11.1" evidence="4"/>
<reference evidence="4 5" key="1">
    <citation type="submission" date="2019-02" db="EMBL/GenBank/DDBJ databases">
        <title>Deep-cultivation of Planctomycetes and their phenomic and genomic characterization uncovers novel biology.</title>
        <authorList>
            <person name="Wiegand S."/>
            <person name="Jogler M."/>
            <person name="Boedeker C."/>
            <person name="Pinto D."/>
            <person name="Vollmers J."/>
            <person name="Rivas-Marin E."/>
            <person name="Kohn T."/>
            <person name="Peeters S.H."/>
            <person name="Heuer A."/>
            <person name="Rast P."/>
            <person name="Oberbeckmann S."/>
            <person name="Bunk B."/>
            <person name="Jeske O."/>
            <person name="Meyerdierks A."/>
            <person name="Storesund J.E."/>
            <person name="Kallscheuer N."/>
            <person name="Luecker S."/>
            <person name="Lage O.M."/>
            <person name="Pohl T."/>
            <person name="Merkel B.J."/>
            <person name="Hornburger P."/>
            <person name="Mueller R.-W."/>
            <person name="Bruemmer F."/>
            <person name="Labrenz M."/>
            <person name="Spormann A.M."/>
            <person name="Op den Camp H."/>
            <person name="Overmann J."/>
            <person name="Amann R."/>
            <person name="Jetten M.S.M."/>
            <person name="Mascher T."/>
            <person name="Medema M.H."/>
            <person name="Devos D.P."/>
            <person name="Kaster A.-K."/>
            <person name="Ovreas L."/>
            <person name="Rohde M."/>
            <person name="Galperin M.Y."/>
            <person name="Jogler C."/>
        </authorList>
    </citation>
    <scope>NUCLEOTIDE SEQUENCE [LARGE SCALE GENOMIC DNA]</scope>
    <source>
        <strain evidence="4 5">HG15A2</strain>
    </source>
</reference>
<keyword evidence="5" id="KW-1185">Reference proteome</keyword>
<protein>
    <submittedName>
        <fullName evidence="4">Serine/threonine-protein kinase pkn1</fullName>
        <ecNumber evidence="4">2.7.11.1</ecNumber>
    </submittedName>
</protein>
<evidence type="ECO:0000313" key="4">
    <source>
        <dbReference type="EMBL" id="QDS99167.1"/>
    </source>
</evidence>
<keyword evidence="2" id="KW-0732">Signal</keyword>
<dbReference type="AlphaFoldDB" id="A0A517MWI0"/>
<dbReference type="SUPFAM" id="SSF56436">
    <property type="entry name" value="C-type lectin-like"/>
    <property type="match status" value="1"/>
</dbReference>
<evidence type="ECO:0000259" key="3">
    <source>
        <dbReference type="Pfam" id="PF03781"/>
    </source>
</evidence>
<dbReference type="Proteomes" id="UP000319852">
    <property type="component" value="Chromosome"/>
</dbReference>
<evidence type="ECO:0000313" key="5">
    <source>
        <dbReference type="Proteomes" id="UP000319852"/>
    </source>
</evidence>
<dbReference type="RefSeq" id="WP_145060430.1">
    <property type="nucleotide sequence ID" value="NZ_CP036263.1"/>
</dbReference>
<dbReference type="EMBL" id="CP036263">
    <property type="protein sequence ID" value="QDS99167.1"/>
    <property type="molecule type" value="Genomic_DNA"/>
</dbReference>
<evidence type="ECO:0000256" key="1">
    <source>
        <dbReference type="SAM" id="MobiDB-lite"/>
    </source>
</evidence>
<feature type="signal peptide" evidence="2">
    <location>
        <begin position="1"/>
        <end position="24"/>
    </location>
</feature>
<evidence type="ECO:0000256" key="2">
    <source>
        <dbReference type="SAM" id="SignalP"/>
    </source>
</evidence>
<dbReference type="InterPro" id="IPR042095">
    <property type="entry name" value="SUMF_sf"/>
</dbReference>
<dbReference type="OrthoDB" id="9812426at2"/>
<dbReference type="PROSITE" id="PS51257">
    <property type="entry name" value="PROKAR_LIPOPROTEIN"/>
    <property type="match status" value="1"/>
</dbReference>
<proteinExistence type="predicted"/>
<dbReference type="Gene3D" id="3.90.1580.10">
    <property type="entry name" value="paralog of FGE (formylglycine-generating enzyme)"/>
    <property type="match status" value="1"/>
</dbReference>
<dbReference type="InterPro" id="IPR005532">
    <property type="entry name" value="SUMF_dom"/>
</dbReference>
<feature type="region of interest" description="Disordered" evidence="1">
    <location>
        <begin position="363"/>
        <end position="386"/>
    </location>
</feature>
<dbReference type="Pfam" id="PF03781">
    <property type="entry name" value="FGE-sulfatase"/>
    <property type="match status" value="1"/>
</dbReference>
<dbReference type="PANTHER" id="PTHR23150:SF19">
    <property type="entry name" value="FORMYLGLYCINE-GENERATING ENZYME"/>
    <property type="match status" value="1"/>
</dbReference>
<keyword evidence="4" id="KW-0418">Kinase</keyword>
<name>A0A517MWI0_9BACT</name>
<gene>
    <name evidence="4" type="primary">pkn1_3</name>
    <name evidence="4" type="ORF">HG15A2_24590</name>
</gene>